<protein>
    <submittedName>
        <fullName evidence="2">Kinesin</fullName>
    </submittedName>
</protein>
<keyword evidence="1" id="KW-0175">Coiled coil</keyword>
<reference evidence="2 3" key="1">
    <citation type="journal article" date="2013" name="PLoS ONE">
        <title>Predicting the Proteins of Angomonas deanei, Strigomonas culicis and Their Respective Endosymbionts Reveals New Aspects of the Trypanosomatidae Family.</title>
        <authorList>
            <person name="Motta M.C."/>
            <person name="Martins A.C."/>
            <person name="de Souza S.S."/>
            <person name="Catta-Preta C.M."/>
            <person name="Silva R."/>
            <person name="Klein C.C."/>
            <person name="de Almeida L.G."/>
            <person name="de Lima Cunha O."/>
            <person name="Ciapina L.P."/>
            <person name="Brocchi M."/>
            <person name="Colabardini A.C."/>
            <person name="de Araujo Lima B."/>
            <person name="Machado C.R."/>
            <person name="de Almeida Soares C.M."/>
            <person name="Probst C.M."/>
            <person name="de Menezes C.B."/>
            <person name="Thompson C.E."/>
            <person name="Bartholomeu D.C."/>
            <person name="Gradia D.F."/>
            <person name="Pavoni D.P."/>
            <person name="Grisard E.C."/>
            <person name="Fantinatti-Garboggini F."/>
            <person name="Marchini F.K."/>
            <person name="Rodrigues-Luiz G.F."/>
            <person name="Wagner G."/>
            <person name="Goldman G.H."/>
            <person name="Fietto J.L."/>
            <person name="Elias M.C."/>
            <person name="Goldman M.H."/>
            <person name="Sagot M.F."/>
            <person name="Pereira M."/>
            <person name="Stoco P.H."/>
            <person name="de Mendonca-Neto R.P."/>
            <person name="Teixeira S.M."/>
            <person name="Maciel T.E."/>
            <person name="de Oliveira Mendes T.A."/>
            <person name="Urmenyi T.P."/>
            <person name="de Souza W."/>
            <person name="Schenkman S."/>
            <person name="de Vasconcelos A.T."/>
        </authorList>
    </citation>
    <scope>NUCLEOTIDE SEQUENCE [LARGE SCALE GENOMIC DNA]</scope>
</reference>
<evidence type="ECO:0000256" key="1">
    <source>
        <dbReference type="SAM" id="Coils"/>
    </source>
</evidence>
<organism evidence="2 3">
    <name type="scientific">Strigomonas culicis</name>
    <dbReference type="NCBI Taxonomy" id="28005"/>
    <lineage>
        <taxon>Eukaryota</taxon>
        <taxon>Discoba</taxon>
        <taxon>Euglenozoa</taxon>
        <taxon>Kinetoplastea</taxon>
        <taxon>Metakinetoplastina</taxon>
        <taxon>Trypanosomatida</taxon>
        <taxon>Trypanosomatidae</taxon>
        <taxon>Strigomonadinae</taxon>
        <taxon>Strigomonas</taxon>
    </lineage>
</organism>
<evidence type="ECO:0000313" key="2">
    <source>
        <dbReference type="EMBL" id="EPY32711.1"/>
    </source>
</evidence>
<gene>
    <name evidence="2" type="ORF">STCU_02726</name>
</gene>
<name>S9VZZ8_9TRYP</name>
<sequence length="90" mass="10511">MNRLLKAVHAKRELDASILVASQARNKELEERDNYATEMIHRLSLERTQKEKVLEDAARLATKELMELQAQMKDGKLEKKVSFFDRLFGH</sequence>
<dbReference type="OrthoDB" id="3176171at2759"/>
<dbReference type="Proteomes" id="UP000015354">
    <property type="component" value="Unassembled WGS sequence"/>
</dbReference>
<accession>S9VZZ8</accession>
<comment type="caution">
    <text evidence="2">The sequence shown here is derived from an EMBL/GenBank/DDBJ whole genome shotgun (WGS) entry which is preliminary data.</text>
</comment>
<evidence type="ECO:0000313" key="3">
    <source>
        <dbReference type="Proteomes" id="UP000015354"/>
    </source>
</evidence>
<feature type="coiled-coil region" evidence="1">
    <location>
        <begin position="51"/>
        <end position="78"/>
    </location>
</feature>
<proteinExistence type="predicted"/>
<dbReference type="AlphaFoldDB" id="S9VZZ8"/>
<dbReference type="EMBL" id="ATMH01002726">
    <property type="protein sequence ID" value="EPY32711.1"/>
    <property type="molecule type" value="Genomic_DNA"/>
</dbReference>
<keyword evidence="3" id="KW-1185">Reference proteome</keyword>